<protein>
    <submittedName>
        <fullName evidence="1">Uncharacterized protein</fullName>
    </submittedName>
</protein>
<dbReference type="RefSeq" id="WP_303277490.1">
    <property type="nucleotide sequence ID" value="NZ_JAUOEK010000093.1"/>
</dbReference>
<keyword evidence="2" id="KW-1185">Reference proteome</keyword>
<name>A0ABT8W9M5_9FLAO</name>
<evidence type="ECO:0000313" key="1">
    <source>
        <dbReference type="EMBL" id="MDO5969796.1"/>
    </source>
</evidence>
<dbReference type="EMBL" id="JAUOEK010000093">
    <property type="protein sequence ID" value="MDO5969796.1"/>
    <property type="molecule type" value="Genomic_DNA"/>
</dbReference>
<reference evidence="1" key="1">
    <citation type="submission" date="2023-07" db="EMBL/GenBank/DDBJ databases">
        <title>Two novel species in the genus Flavivirga.</title>
        <authorList>
            <person name="Kwon K."/>
        </authorList>
    </citation>
    <scope>NUCLEOTIDE SEQUENCE</scope>
    <source>
        <strain evidence="1">KCTC 52353</strain>
    </source>
</reference>
<accession>A0ABT8W9M5</accession>
<comment type="caution">
    <text evidence="1">The sequence shown here is derived from an EMBL/GenBank/DDBJ whole genome shotgun (WGS) entry which is preliminary data.</text>
</comment>
<gene>
    <name evidence="1" type="ORF">Q4Q35_08250</name>
</gene>
<dbReference type="Proteomes" id="UP001176883">
    <property type="component" value="Unassembled WGS sequence"/>
</dbReference>
<evidence type="ECO:0000313" key="2">
    <source>
        <dbReference type="Proteomes" id="UP001176883"/>
    </source>
</evidence>
<organism evidence="1 2">
    <name type="scientific">Flavivirga aquimarina</name>
    <dbReference type="NCBI Taxonomy" id="2027862"/>
    <lineage>
        <taxon>Bacteria</taxon>
        <taxon>Pseudomonadati</taxon>
        <taxon>Bacteroidota</taxon>
        <taxon>Flavobacteriia</taxon>
        <taxon>Flavobacteriales</taxon>
        <taxon>Flavobacteriaceae</taxon>
        <taxon>Flavivirga</taxon>
    </lineage>
</organism>
<proteinExistence type="predicted"/>
<sequence>MMQSNITISKDLDAVAKSLLVNYKLLSSTNLNGKMSLICFLFKFSKQFQNEDYYLSAFNLLEEILTEEFSDLKKYEKNLPLKFVDIVWWLLKFKKEEIFEFDEDIDNLLEAIDSTVIIEVGRLSRTEFRTEFMRDLVFIGFYLNERIDHIKQNVIYFLKIKELTLITFFEISLHIDSISKTNEKLILQIKILLKNIANTPYLKHFSEDIFKHLNDIQLFDLRESLNKKTTLLLKGFNFKDSLDLFMALEKPSSVLQNTNKSNLKIRIQKIQKQLCETESNNKEILILELIVLGVFFLYDINEK</sequence>